<dbReference type="InterPro" id="IPR003141">
    <property type="entry name" value="Pol/His_phosphatase_N"/>
</dbReference>
<dbReference type="InterPro" id="IPR004013">
    <property type="entry name" value="PHP_dom"/>
</dbReference>
<dbReference type="RefSeq" id="WP_108308757.1">
    <property type="nucleotide sequence ID" value="NZ_CP020921.1"/>
</dbReference>
<dbReference type="OrthoDB" id="9804333at2"/>
<organism evidence="2 3">
    <name type="scientific">Thermodesulfobium acidiphilum</name>
    <dbReference type="NCBI Taxonomy" id="1794699"/>
    <lineage>
        <taxon>Bacteria</taxon>
        <taxon>Pseudomonadati</taxon>
        <taxon>Thermodesulfobiota</taxon>
        <taxon>Thermodesulfobiia</taxon>
        <taxon>Thermodesulfobiales</taxon>
        <taxon>Thermodesulfobiaceae</taxon>
        <taxon>Thermodesulfobium</taxon>
    </lineage>
</organism>
<dbReference type="PANTHER" id="PTHR42924">
    <property type="entry name" value="EXONUCLEASE"/>
    <property type="match status" value="1"/>
</dbReference>
<dbReference type="Pfam" id="PF02811">
    <property type="entry name" value="PHP"/>
    <property type="match status" value="1"/>
</dbReference>
<dbReference type="SMART" id="SM00481">
    <property type="entry name" value="POLIIIAc"/>
    <property type="match status" value="1"/>
</dbReference>
<dbReference type="KEGG" id="taci:TDSAC_0547"/>
<dbReference type="InterPro" id="IPR052018">
    <property type="entry name" value="PHP_domain"/>
</dbReference>
<dbReference type="PANTHER" id="PTHR42924:SF3">
    <property type="entry name" value="POLYMERASE_HISTIDINOL PHOSPHATASE N-TERMINAL DOMAIN-CONTAINING PROTEIN"/>
    <property type="match status" value="1"/>
</dbReference>
<dbReference type="Proteomes" id="UP000244792">
    <property type="component" value="Chromosome"/>
</dbReference>
<sequence>MDKNFVKADLHIHSSFSDGIASPEEIVRYVANYTDLKIIAITDHDNIKGSLKAVELGEKYGIIVVPGVEVTTLQGHIICLFIDKHIRKFTSIYKTIEITYESGGIIVLPHPMSPLTYSVSLRCIKNIFKKETFPKPDAIEIINPTLAGRVVRQKVIELNKILKLAELAGTDSHTLDTIGSAYTLFPKSIKNLEDVKNAIINRQTRAYGEFWSVKDHIRIAKTRLNSDIKNIAQKIGSKLINGNR</sequence>
<evidence type="ECO:0000313" key="3">
    <source>
        <dbReference type="Proteomes" id="UP000244792"/>
    </source>
</evidence>
<dbReference type="InterPro" id="IPR016195">
    <property type="entry name" value="Pol/histidinol_Pase-like"/>
</dbReference>
<gene>
    <name evidence="2" type="ORF">TDSAC_0547</name>
</gene>
<proteinExistence type="predicted"/>
<reference evidence="2 3" key="1">
    <citation type="submission" date="2017-04" db="EMBL/GenBank/DDBJ databases">
        <title>Genomic insights into metabolism of Thermodesulfobium acidiphilum.</title>
        <authorList>
            <person name="Toshchakov S.V."/>
            <person name="Frolov E.N."/>
            <person name="Kublanov I.V."/>
            <person name="Samarov N.I."/>
            <person name="Novikov A."/>
            <person name="Lebedinsky A.V."/>
            <person name="Bonch-Osmolovskaya E.A."/>
            <person name="Chernyh N.A."/>
        </authorList>
    </citation>
    <scope>NUCLEOTIDE SEQUENCE [LARGE SCALE GENOMIC DNA]</scope>
    <source>
        <strain evidence="2 3">3127-1</strain>
    </source>
</reference>
<evidence type="ECO:0000259" key="1">
    <source>
        <dbReference type="SMART" id="SM00481"/>
    </source>
</evidence>
<keyword evidence="3" id="KW-1185">Reference proteome</keyword>
<dbReference type="AlphaFoldDB" id="A0A2R4VZD9"/>
<accession>A0A2R4VZD9</accession>
<dbReference type="SUPFAM" id="SSF89550">
    <property type="entry name" value="PHP domain-like"/>
    <property type="match status" value="1"/>
</dbReference>
<name>A0A2R4VZD9_THEAF</name>
<protein>
    <recommendedName>
        <fullName evidence="1">Polymerase/histidinol phosphatase N-terminal domain-containing protein</fullName>
    </recommendedName>
</protein>
<feature type="domain" description="Polymerase/histidinol phosphatase N-terminal" evidence="1">
    <location>
        <begin position="8"/>
        <end position="74"/>
    </location>
</feature>
<evidence type="ECO:0000313" key="2">
    <source>
        <dbReference type="EMBL" id="AWB09921.1"/>
    </source>
</evidence>
<dbReference type="GO" id="GO:0035312">
    <property type="term" value="F:5'-3' DNA exonuclease activity"/>
    <property type="evidence" value="ECO:0007669"/>
    <property type="project" value="TreeGrafter"/>
</dbReference>
<dbReference type="EMBL" id="CP020921">
    <property type="protein sequence ID" value="AWB09921.1"/>
    <property type="molecule type" value="Genomic_DNA"/>
</dbReference>
<dbReference type="GO" id="GO:0004534">
    <property type="term" value="F:5'-3' RNA exonuclease activity"/>
    <property type="evidence" value="ECO:0007669"/>
    <property type="project" value="TreeGrafter"/>
</dbReference>
<dbReference type="Gene3D" id="3.20.20.140">
    <property type="entry name" value="Metal-dependent hydrolases"/>
    <property type="match status" value="1"/>
</dbReference>
<dbReference type="Pfam" id="PF13263">
    <property type="entry name" value="PHP_C"/>
    <property type="match status" value="1"/>
</dbReference>